<feature type="compositionally biased region" description="Gly residues" evidence="1">
    <location>
        <begin position="113"/>
        <end position="122"/>
    </location>
</feature>
<dbReference type="EMBL" id="JARJCW010000010">
    <property type="protein sequence ID" value="KAJ7220142.1"/>
    <property type="molecule type" value="Genomic_DNA"/>
</dbReference>
<accession>A0AAD6VQS3</accession>
<feature type="compositionally biased region" description="Pro residues" evidence="1">
    <location>
        <begin position="167"/>
        <end position="178"/>
    </location>
</feature>
<reference evidence="2" key="1">
    <citation type="submission" date="2023-03" db="EMBL/GenBank/DDBJ databases">
        <title>Massive genome expansion in bonnet fungi (Mycena s.s.) driven by repeated elements and novel gene families across ecological guilds.</title>
        <authorList>
            <consortium name="Lawrence Berkeley National Laboratory"/>
            <person name="Harder C.B."/>
            <person name="Miyauchi S."/>
            <person name="Viragh M."/>
            <person name="Kuo A."/>
            <person name="Thoen E."/>
            <person name="Andreopoulos B."/>
            <person name="Lu D."/>
            <person name="Skrede I."/>
            <person name="Drula E."/>
            <person name="Henrissat B."/>
            <person name="Morin E."/>
            <person name="Kohler A."/>
            <person name="Barry K."/>
            <person name="LaButti K."/>
            <person name="Morin E."/>
            <person name="Salamov A."/>
            <person name="Lipzen A."/>
            <person name="Mereny Z."/>
            <person name="Hegedus B."/>
            <person name="Baldrian P."/>
            <person name="Stursova M."/>
            <person name="Weitz H."/>
            <person name="Taylor A."/>
            <person name="Grigoriev I.V."/>
            <person name="Nagy L.G."/>
            <person name="Martin F."/>
            <person name="Kauserud H."/>
        </authorList>
    </citation>
    <scope>NUCLEOTIDE SEQUENCE</scope>
    <source>
        <strain evidence="2">9144</strain>
    </source>
</reference>
<name>A0AAD6VQS3_9AGAR</name>
<comment type="caution">
    <text evidence="2">The sequence shown here is derived from an EMBL/GenBank/DDBJ whole genome shotgun (WGS) entry which is preliminary data.</text>
</comment>
<dbReference type="Proteomes" id="UP001219525">
    <property type="component" value="Unassembled WGS sequence"/>
</dbReference>
<evidence type="ECO:0000313" key="2">
    <source>
        <dbReference type="EMBL" id="KAJ7220142.1"/>
    </source>
</evidence>
<proteinExistence type="predicted"/>
<sequence>MIGDTTPQLALFLAPFYAAYVTEERGESSIEQRLLTDVHLQSPASIETLLVAASGIFSVDIVSFLRRHYAFVDKSACNDAMACRRTIDICLDMFQQLREGCYRWAIHNASTGDNGGNGGRHGGPSIRDAGLGSQAGGGRGQGGSGLCGGAGRGGHGGRRGRGGGVPQVPPHTTPPCPDPWQRTNRHTKCHRQALAFAQGIGNSVAGGNLPPFTYLVQELYTVQDPQASSPYGTLYHATRHSTLRCFDALGVEPRVATHPNFFSKAPSFNLCSSVVQAISHVLHSSPTLHINGVVCDPVVVLAFRIDMASFWEDSVVDYVAMESPLSNLNTEDTMWVKENMAAKGMGRMEAEGRDFVVGPWLVVHTFYDWIPNATQPLHVAAVSMKACKRLTENIIAAMNRFLSRMRYMFDDKSGITQLAFF</sequence>
<protein>
    <submittedName>
        <fullName evidence="2">Uncharacterized protein</fullName>
    </submittedName>
</protein>
<feature type="region of interest" description="Disordered" evidence="1">
    <location>
        <begin position="112"/>
        <end position="183"/>
    </location>
</feature>
<evidence type="ECO:0000313" key="3">
    <source>
        <dbReference type="Proteomes" id="UP001219525"/>
    </source>
</evidence>
<gene>
    <name evidence="2" type="ORF">GGX14DRAFT_389514</name>
</gene>
<organism evidence="2 3">
    <name type="scientific">Mycena pura</name>
    <dbReference type="NCBI Taxonomy" id="153505"/>
    <lineage>
        <taxon>Eukaryota</taxon>
        <taxon>Fungi</taxon>
        <taxon>Dikarya</taxon>
        <taxon>Basidiomycota</taxon>
        <taxon>Agaricomycotina</taxon>
        <taxon>Agaricomycetes</taxon>
        <taxon>Agaricomycetidae</taxon>
        <taxon>Agaricales</taxon>
        <taxon>Marasmiineae</taxon>
        <taxon>Mycenaceae</taxon>
        <taxon>Mycena</taxon>
    </lineage>
</organism>
<evidence type="ECO:0000256" key="1">
    <source>
        <dbReference type="SAM" id="MobiDB-lite"/>
    </source>
</evidence>
<dbReference type="AlphaFoldDB" id="A0AAD6VQS3"/>
<keyword evidence="3" id="KW-1185">Reference proteome</keyword>
<feature type="compositionally biased region" description="Gly residues" evidence="1">
    <location>
        <begin position="133"/>
        <end position="154"/>
    </location>
</feature>